<evidence type="ECO:0000256" key="1">
    <source>
        <dbReference type="ARBA" id="ARBA00004383"/>
    </source>
</evidence>
<dbReference type="InterPro" id="IPR006260">
    <property type="entry name" value="TonB/TolA_C"/>
</dbReference>
<evidence type="ECO:0000313" key="12">
    <source>
        <dbReference type="EMBL" id="VAX30790.1"/>
    </source>
</evidence>
<evidence type="ECO:0000256" key="3">
    <source>
        <dbReference type="ARBA" id="ARBA00022448"/>
    </source>
</evidence>
<organism evidence="12">
    <name type="scientific">hydrothermal vent metagenome</name>
    <dbReference type="NCBI Taxonomy" id="652676"/>
    <lineage>
        <taxon>unclassified sequences</taxon>
        <taxon>metagenomes</taxon>
        <taxon>ecological metagenomes</taxon>
    </lineage>
</organism>
<keyword evidence="6" id="KW-0812">Transmembrane</keyword>
<evidence type="ECO:0000259" key="11">
    <source>
        <dbReference type="PROSITE" id="PS52015"/>
    </source>
</evidence>
<evidence type="ECO:0000256" key="8">
    <source>
        <dbReference type="ARBA" id="ARBA00022989"/>
    </source>
</evidence>
<feature type="region of interest" description="Disordered" evidence="10">
    <location>
        <begin position="49"/>
        <end position="70"/>
    </location>
</feature>
<proteinExistence type="inferred from homology"/>
<gene>
    <name evidence="12" type="ORF">MNBD_NITROSPIRAE02-695</name>
</gene>
<dbReference type="InterPro" id="IPR051045">
    <property type="entry name" value="TonB-dependent_transducer"/>
</dbReference>
<evidence type="ECO:0000256" key="2">
    <source>
        <dbReference type="ARBA" id="ARBA00006555"/>
    </source>
</evidence>
<evidence type="ECO:0000256" key="6">
    <source>
        <dbReference type="ARBA" id="ARBA00022692"/>
    </source>
</evidence>
<dbReference type="NCBIfam" id="TIGR01352">
    <property type="entry name" value="tonB_Cterm"/>
    <property type="match status" value="1"/>
</dbReference>
<feature type="domain" description="TonB C-terminal" evidence="11">
    <location>
        <begin position="173"/>
        <end position="262"/>
    </location>
</feature>
<feature type="region of interest" description="Disordered" evidence="10">
    <location>
        <begin position="90"/>
        <end position="165"/>
    </location>
</feature>
<evidence type="ECO:0000256" key="4">
    <source>
        <dbReference type="ARBA" id="ARBA00022475"/>
    </source>
</evidence>
<dbReference type="GO" id="GO:0055085">
    <property type="term" value="P:transmembrane transport"/>
    <property type="evidence" value="ECO:0007669"/>
    <property type="project" value="InterPro"/>
</dbReference>
<comment type="similarity">
    <text evidence="2">Belongs to the TonB family.</text>
</comment>
<keyword evidence="8" id="KW-1133">Transmembrane helix</keyword>
<dbReference type="PANTHER" id="PTHR33446">
    <property type="entry name" value="PROTEIN TONB-RELATED"/>
    <property type="match status" value="1"/>
</dbReference>
<evidence type="ECO:0000256" key="9">
    <source>
        <dbReference type="ARBA" id="ARBA00023136"/>
    </source>
</evidence>
<dbReference type="PANTHER" id="PTHR33446:SF14">
    <property type="entry name" value="PROTEIN TONB"/>
    <property type="match status" value="1"/>
</dbReference>
<name>A0A3B1D7A5_9ZZZZ</name>
<keyword evidence="3" id="KW-0813">Transport</keyword>
<evidence type="ECO:0000256" key="7">
    <source>
        <dbReference type="ARBA" id="ARBA00022927"/>
    </source>
</evidence>
<dbReference type="InterPro" id="IPR037682">
    <property type="entry name" value="TonB_C"/>
</dbReference>
<keyword evidence="4" id="KW-1003">Cell membrane</keyword>
<dbReference type="SUPFAM" id="SSF74653">
    <property type="entry name" value="TolA/TonB C-terminal domain"/>
    <property type="match status" value="1"/>
</dbReference>
<dbReference type="PROSITE" id="PS52015">
    <property type="entry name" value="TONB_CTD"/>
    <property type="match status" value="1"/>
</dbReference>
<protein>
    <recommendedName>
        <fullName evidence="11">TonB C-terminal domain-containing protein</fullName>
    </recommendedName>
</protein>
<dbReference type="Pfam" id="PF03544">
    <property type="entry name" value="TonB_C"/>
    <property type="match status" value="1"/>
</dbReference>
<comment type="subcellular location">
    <subcellularLocation>
        <location evidence="1">Cell inner membrane</location>
        <topology evidence="1">Single-pass membrane protein</topology>
        <orientation evidence="1">Periplasmic side</orientation>
    </subcellularLocation>
</comment>
<dbReference type="GO" id="GO:0005886">
    <property type="term" value="C:plasma membrane"/>
    <property type="evidence" value="ECO:0007669"/>
    <property type="project" value="UniProtKB-SubCell"/>
</dbReference>
<keyword evidence="9" id="KW-0472">Membrane</keyword>
<sequence length="262" mass="28504">MQNYGVIISVLVHMLLLSIPLSATVTHFSEQGFGNIEISIIDGKVSSADSGKPAVSKMAKKRVEKKETPKPLKIEEKAENIVQPKKAIKTMAASREPDRASEAEEPDAVKPAGKEEEIEAQTVAEPEEDRNPLVQGMLSARAEDGEESPASAVSARDSLQGEVSGKPDMAEFGSANGPAFINRVLPEYPWIARKMGKEGRVLLKLTIDETGRLLDVAVVEKAGFGFDREAVKAVRLSTFRPAVRNGMPVKSEALLYVKFEFE</sequence>
<dbReference type="GO" id="GO:0015031">
    <property type="term" value="P:protein transport"/>
    <property type="evidence" value="ECO:0007669"/>
    <property type="project" value="UniProtKB-KW"/>
</dbReference>
<evidence type="ECO:0000256" key="10">
    <source>
        <dbReference type="SAM" id="MobiDB-lite"/>
    </source>
</evidence>
<dbReference type="EMBL" id="UOGH01000177">
    <property type="protein sequence ID" value="VAX30790.1"/>
    <property type="molecule type" value="Genomic_DNA"/>
</dbReference>
<keyword evidence="5" id="KW-0997">Cell inner membrane</keyword>
<dbReference type="AlphaFoldDB" id="A0A3B1D7A5"/>
<keyword evidence="7" id="KW-0653">Protein transport</keyword>
<evidence type="ECO:0000256" key="5">
    <source>
        <dbReference type="ARBA" id="ARBA00022519"/>
    </source>
</evidence>
<accession>A0A3B1D7A5</accession>
<dbReference type="Gene3D" id="3.30.1150.10">
    <property type="match status" value="1"/>
</dbReference>
<reference evidence="12" key="1">
    <citation type="submission" date="2018-06" db="EMBL/GenBank/DDBJ databases">
        <authorList>
            <person name="Zhirakovskaya E."/>
        </authorList>
    </citation>
    <scope>NUCLEOTIDE SEQUENCE</scope>
</reference>